<feature type="region of interest" description="Disordered" evidence="1">
    <location>
        <begin position="28"/>
        <end position="59"/>
    </location>
</feature>
<dbReference type="EMBL" id="JARKHS020014843">
    <property type="protein sequence ID" value="KAK8774911.1"/>
    <property type="molecule type" value="Genomic_DNA"/>
</dbReference>
<gene>
    <name evidence="2" type="ORF">V5799_010556</name>
</gene>
<name>A0AAQ4EJV4_AMBAM</name>
<sequence length="77" mass="8372">MHSGEWNMTENMSLWSQRILVLARATSLATTSTKTQRPASSSSSVVARPTETTSQPSKNVRAAVVELQGILMEPRLG</sequence>
<evidence type="ECO:0000313" key="2">
    <source>
        <dbReference type="EMBL" id="KAK8774911.1"/>
    </source>
</evidence>
<evidence type="ECO:0000313" key="3">
    <source>
        <dbReference type="Proteomes" id="UP001321473"/>
    </source>
</evidence>
<evidence type="ECO:0000256" key="1">
    <source>
        <dbReference type="SAM" id="MobiDB-lite"/>
    </source>
</evidence>
<reference evidence="2 3" key="1">
    <citation type="journal article" date="2023" name="Arcadia Sci">
        <title>De novo assembly of a long-read Amblyomma americanum tick genome.</title>
        <authorList>
            <person name="Chou S."/>
            <person name="Poskanzer K.E."/>
            <person name="Rollins M."/>
            <person name="Thuy-Boun P.S."/>
        </authorList>
    </citation>
    <scope>NUCLEOTIDE SEQUENCE [LARGE SCALE GENOMIC DNA]</scope>
    <source>
        <strain evidence="2">F_SG_1</strain>
        <tissue evidence="2">Salivary glands</tissue>
    </source>
</reference>
<proteinExistence type="predicted"/>
<keyword evidence="3" id="KW-1185">Reference proteome</keyword>
<feature type="compositionally biased region" description="Low complexity" evidence="1">
    <location>
        <begin position="28"/>
        <end position="49"/>
    </location>
</feature>
<comment type="caution">
    <text evidence="2">The sequence shown here is derived from an EMBL/GenBank/DDBJ whole genome shotgun (WGS) entry which is preliminary data.</text>
</comment>
<accession>A0AAQ4EJV4</accession>
<dbReference type="Proteomes" id="UP001321473">
    <property type="component" value="Unassembled WGS sequence"/>
</dbReference>
<organism evidence="2 3">
    <name type="scientific">Amblyomma americanum</name>
    <name type="common">Lone star tick</name>
    <dbReference type="NCBI Taxonomy" id="6943"/>
    <lineage>
        <taxon>Eukaryota</taxon>
        <taxon>Metazoa</taxon>
        <taxon>Ecdysozoa</taxon>
        <taxon>Arthropoda</taxon>
        <taxon>Chelicerata</taxon>
        <taxon>Arachnida</taxon>
        <taxon>Acari</taxon>
        <taxon>Parasitiformes</taxon>
        <taxon>Ixodida</taxon>
        <taxon>Ixodoidea</taxon>
        <taxon>Ixodidae</taxon>
        <taxon>Amblyomminae</taxon>
        <taxon>Amblyomma</taxon>
    </lineage>
</organism>
<dbReference type="AlphaFoldDB" id="A0AAQ4EJV4"/>
<protein>
    <submittedName>
        <fullName evidence="2">Uncharacterized protein</fullName>
    </submittedName>
</protein>